<dbReference type="EMBL" id="UZAN01051018">
    <property type="protein sequence ID" value="VDP88625.1"/>
    <property type="molecule type" value="Genomic_DNA"/>
</dbReference>
<dbReference type="Proteomes" id="UP000272942">
    <property type="component" value="Unassembled WGS sequence"/>
</dbReference>
<evidence type="ECO:0000313" key="1">
    <source>
        <dbReference type="EMBL" id="VDP88625.1"/>
    </source>
</evidence>
<accession>A0A183AX50</accession>
<dbReference type="WBParaSite" id="ECPE_0001157001-mRNA-1">
    <property type="protein sequence ID" value="ECPE_0001157001-mRNA-1"/>
    <property type="gene ID" value="ECPE_0001157001"/>
</dbReference>
<name>A0A183AX50_9TREM</name>
<organism evidence="3">
    <name type="scientific">Echinostoma caproni</name>
    <dbReference type="NCBI Taxonomy" id="27848"/>
    <lineage>
        <taxon>Eukaryota</taxon>
        <taxon>Metazoa</taxon>
        <taxon>Spiralia</taxon>
        <taxon>Lophotrochozoa</taxon>
        <taxon>Platyhelminthes</taxon>
        <taxon>Trematoda</taxon>
        <taxon>Digenea</taxon>
        <taxon>Plagiorchiida</taxon>
        <taxon>Echinostomata</taxon>
        <taxon>Echinostomatoidea</taxon>
        <taxon>Echinostomatidae</taxon>
        <taxon>Echinostoma</taxon>
    </lineage>
</organism>
<proteinExistence type="predicted"/>
<evidence type="ECO:0000313" key="2">
    <source>
        <dbReference type="Proteomes" id="UP000272942"/>
    </source>
</evidence>
<gene>
    <name evidence="1" type="ORF">ECPE_LOCUS11534</name>
</gene>
<reference evidence="3" key="1">
    <citation type="submission" date="2016-06" db="UniProtKB">
        <authorList>
            <consortium name="WormBaseParasite"/>
        </authorList>
    </citation>
    <scope>IDENTIFICATION</scope>
</reference>
<dbReference type="OrthoDB" id="6247869at2759"/>
<reference evidence="1 2" key="2">
    <citation type="submission" date="2018-11" db="EMBL/GenBank/DDBJ databases">
        <authorList>
            <consortium name="Pathogen Informatics"/>
        </authorList>
    </citation>
    <scope>NUCLEOTIDE SEQUENCE [LARGE SCALE GENOMIC DNA]</scope>
    <source>
        <strain evidence="1 2">Egypt</strain>
    </source>
</reference>
<evidence type="ECO:0000313" key="3">
    <source>
        <dbReference type="WBParaSite" id="ECPE_0001157001-mRNA-1"/>
    </source>
</evidence>
<protein>
    <submittedName>
        <fullName evidence="3">Rho-GAP domain-containing protein</fullName>
    </submittedName>
</protein>
<sequence length="521" mass="59160">MYVTAAVALKEQQSLTCSDLERTSDPIRVRWGQSKGLGGMQANGSDSIRKLEELYEETGSGSQLMKDSKIVNPIFSLSLSLADFRPLKAPFVPDLIRYLVNLIEFYCYKTDWRKMYDPLTEQQTEARNCLVQILEIGNNRAKELRRTLRTLNGPIRIAMLRIFLNAFSIKPLHFSTALVQELVQRPLYDHFLRPNPKLRNLVQRAAIPQSRTQLDTLAFLMSHMLHALDYNPDTVDGKMRLCNVYGPLLISFAERPQLCRLTQGNARSEEAALLDVILEVCDLHFWNHMSMLKISGAFAYKRVPRTVLTGVSDVEGTTPKWEESDARVQKSRIVDSSKEPYAEIVSASMTNEILRAVQLMGPMKGGNQTDETELLSALDPESRIPLPKRYCALSPLNIITGGRYRMLSTVRNLTTIPLYKDDSIPSTHYAHRESTLTGKYLSIFETKPPGQVHSYSTKRLLEESRLYRMGRISFPNRTVSLKPRNPNQLTTSTVQPLSEHTIAFCRADSDEPLASRMEWGD</sequence>
<dbReference type="AlphaFoldDB" id="A0A183AX50"/>
<keyword evidence="2" id="KW-1185">Reference proteome</keyword>